<dbReference type="Pfam" id="PF08240">
    <property type="entry name" value="ADH_N"/>
    <property type="match status" value="1"/>
</dbReference>
<evidence type="ECO:0000313" key="8">
    <source>
        <dbReference type="EMBL" id="QLY32690.1"/>
    </source>
</evidence>
<dbReference type="AlphaFoldDB" id="A0A7D6VM30"/>
<feature type="domain" description="Enoyl reductase (ER)" evidence="7">
    <location>
        <begin position="7"/>
        <end position="358"/>
    </location>
</feature>
<comment type="cofactor">
    <cofactor evidence="1 6">
        <name>Zn(2+)</name>
        <dbReference type="ChEBI" id="CHEBI:29105"/>
    </cofactor>
</comment>
<evidence type="ECO:0000256" key="4">
    <source>
        <dbReference type="ARBA" id="ARBA00022833"/>
    </source>
</evidence>
<dbReference type="InterPro" id="IPR020843">
    <property type="entry name" value="ER"/>
</dbReference>
<dbReference type="PANTHER" id="PTHR43350">
    <property type="entry name" value="NAD-DEPENDENT ALCOHOL DEHYDROGENASE"/>
    <property type="match status" value="1"/>
</dbReference>
<sequence length="364" mass="37720">MAYMAHGVIARAKQAPVEVAEIVVPDPGFGEVLVRVQASGVCETDLNHRDGKVGGGFPFLLGHEGAGVVEAVGDGVTDVVPGDFVILHWRAVCGACRACRRGKPTDCLSPLTAGRPTTLADGTPLTPVLGLGTLADKVLVHQRQCIRTDPGTAPVTAALLGCGVTTGVGAALHTGGVQRGDSVVVIGCDTIGCAAVAGARLGGATIIIAADDDPRKLGWAEHFGATHTLENTVDLVPRVRELTDGFGADVVLDAMGGLDTWKQALRVRAQAGMLVMLGLPAPELILDIALVELRAPGGSLASAWYGDSLPTRDIPALAALHRQGQLDLDAFVTETIALTQVEKALEKLRHREVLRSVVILEPAG</sequence>
<keyword evidence="5" id="KW-0560">Oxidoreductase</keyword>
<dbReference type="Pfam" id="PF00107">
    <property type="entry name" value="ADH_zinc_N"/>
    <property type="match status" value="1"/>
</dbReference>
<dbReference type="InterPro" id="IPR011032">
    <property type="entry name" value="GroES-like_sf"/>
</dbReference>
<evidence type="ECO:0000256" key="6">
    <source>
        <dbReference type="RuleBase" id="RU361277"/>
    </source>
</evidence>
<dbReference type="InterPro" id="IPR036291">
    <property type="entry name" value="NAD(P)-bd_dom_sf"/>
</dbReference>
<dbReference type="PANTHER" id="PTHR43350:SF21">
    <property type="entry name" value="S-NITROSOMYCOTHIOL REDUCTASE MSCR"/>
    <property type="match status" value="1"/>
</dbReference>
<protein>
    <submittedName>
        <fullName evidence="8">Alcohol dehydrogenase catalytic domain-containing protein</fullName>
    </submittedName>
</protein>
<dbReference type="InterPro" id="IPR002328">
    <property type="entry name" value="ADH_Zn_CS"/>
</dbReference>
<evidence type="ECO:0000256" key="2">
    <source>
        <dbReference type="ARBA" id="ARBA00008072"/>
    </source>
</evidence>
<dbReference type="GO" id="GO:0016491">
    <property type="term" value="F:oxidoreductase activity"/>
    <property type="evidence" value="ECO:0007669"/>
    <property type="project" value="UniProtKB-KW"/>
</dbReference>
<proteinExistence type="inferred from homology"/>
<evidence type="ECO:0000259" key="7">
    <source>
        <dbReference type="SMART" id="SM00829"/>
    </source>
</evidence>
<keyword evidence="9" id="KW-1185">Reference proteome</keyword>
<keyword evidence="3 6" id="KW-0479">Metal-binding</keyword>
<evidence type="ECO:0000313" key="9">
    <source>
        <dbReference type="Proteomes" id="UP000515512"/>
    </source>
</evidence>
<gene>
    <name evidence="8" type="ORF">H0264_10925</name>
</gene>
<evidence type="ECO:0000256" key="1">
    <source>
        <dbReference type="ARBA" id="ARBA00001947"/>
    </source>
</evidence>
<reference evidence="8 9" key="1">
    <citation type="submission" date="2020-07" db="EMBL/GenBank/DDBJ databases">
        <authorList>
            <person name="Zhuang K."/>
            <person name="Ran Y."/>
        </authorList>
    </citation>
    <scope>NUCLEOTIDE SEQUENCE [LARGE SCALE GENOMIC DNA]</scope>
    <source>
        <strain evidence="8 9">WCH-YHL-001</strain>
    </source>
</reference>
<dbReference type="RefSeq" id="WP_181583855.1">
    <property type="nucleotide sequence ID" value="NZ_CP059399.1"/>
</dbReference>
<dbReference type="SUPFAM" id="SSF51735">
    <property type="entry name" value="NAD(P)-binding Rossmann-fold domains"/>
    <property type="match status" value="1"/>
</dbReference>
<dbReference type="SUPFAM" id="SSF50129">
    <property type="entry name" value="GroES-like"/>
    <property type="match status" value="1"/>
</dbReference>
<comment type="similarity">
    <text evidence="2 6">Belongs to the zinc-containing alcohol dehydrogenase family.</text>
</comment>
<dbReference type="Gene3D" id="3.90.180.10">
    <property type="entry name" value="Medium-chain alcohol dehydrogenases, catalytic domain"/>
    <property type="match status" value="1"/>
</dbReference>
<dbReference type="InterPro" id="IPR013154">
    <property type="entry name" value="ADH-like_N"/>
</dbReference>
<name>A0A7D6VM30_9NOCA</name>
<dbReference type="SMART" id="SM00829">
    <property type="entry name" value="PKS_ER"/>
    <property type="match status" value="1"/>
</dbReference>
<dbReference type="Gene3D" id="3.40.50.720">
    <property type="entry name" value="NAD(P)-binding Rossmann-like Domain"/>
    <property type="match status" value="1"/>
</dbReference>
<dbReference type="EMBL" id="CP059399">
    <property type="protein sequence ID" value="QLY32690.1"/>
    <property type="molecule type" value="Genomic_DNA"/>
</dbReference>
<keyword evidence="4 6" id="KW-0862">Zinc</keyword>
<accession>A0A7D6VM30</accession>
<dbReference type="GO" id="GO:0008270">
    <property type="term" value="F:zinc ion binding"/>
    <property type="evidence" value="ECO:0007669"/>
    <property type="project" value="InterPro"/>
</dbReference>
<evidence type="ECO:0000256" key="5">
    <source>
        <dbReference type="ARBA" id="ARBA00023002"/>
    </source>
</evidence>
<organism evidence="8 9">
    <name type="scientific">Nocardia huaxiensis</name>
    <dbReference type="NCBI Taxonomy" id="2755382"/>
    <lineage>
        <taxon>Bacteria</taxon>
        <taxon>Bacillati</taxon>
        <taxon>Actinomycetota</taxon>
        <taxon>Actinomycetes</taxon>
        <taxon>Mycobacteriales</taxon>
        <taxon>Nocardiaceae</taxon>
        <taxon>Nocardia</taxon>
    </lineage>
</organism>
<evidence type="ECO:0000256" key="3">
    <source>
        <dbReference type="ARBA" id="ARBA00022723"/>
    </source>
</evidence>
<dbReference type="InterPro" id="IPR013149">
    <property type="entry name" value="ADH-like_C"/>
</dbReference>
<dbReference type="PROSITE" id="PS00059">
    <property type="entry name" value="ADH_ZINC"/>
    <property type="match status" value="1"/>
</dbReference>
<dbReference type="Proteomes" id="UP000515512">
    <property type="component" value="Chromosome"/>
</dbReference>
<dbReference type="KEGG" id="nhu:H0264_10925"/>